<organism evidence="8 9">
    <name type="scientific">Synchytrium microbalum</name>
    <dbReference type="NCBI Taxonomy" id="1806994"/>
    <lineage>
        <taxon>Eukaryota</taxon>
        <taxon>Fungi</taxon>
        <taxon>Fungi incertae sedis</taxon>
        <taxon>Chytridiomycota</taxon>
        <taxon>Chytridiomycota incertae sedis</taxon>
        <taxon>Chytridiomycetes</taxon>
        <taxon>Synchytriales</taxon>
        <taxon>Synchytriaceae</taxon>
        <taxon>Synchytrium</taxon>
    </lineage>
</organism>
<comment type="caution">
    <text evidence="8">The sequence shown here is derived from an EMBL/GenBank/DDBJ whole genome shotgun (WGS) entry which is preliminary data.</text>
</comment>
<dbReference type="GO" id="GO:0070847">
    <property type="term" value="C:core mediator complex"/>
    <property type="evidence" value="ECO:0007669"/>
    <property type="project" value="TreeGrafter"/>
</dbReference>
<dbReference type="GO" id="GO:0016592">
    <property type="term" value="C:mediator complex"/>
    <property type="evidence" value="ECO:0007669"/>
    <property type="project" value="InterPro"/>
</dbReference>
<keyword evidence="9" id="KW-1185">Reference proteome</keyword>
<dbReference type="Gene3D" id="6.10.140.200">
    <property type="match status" value="1"/>
</dbReference>
<proteinExistence type="inferred from homology"/>
<comment type="subunit">
    <text evidence="7">Component of the Mediator complex.</text>
</comment>
<dbReference type="EMBL" id="QEAO01000005">
    <property type="protein sequence ID" value="TPX36204.1"/>
    <property type="molecule type" value="Genomic_DNA"/>
</dbReference>
<evidence type="ECO:0000256" key="7">
    <source>
        <dbReference type="RuleBase" id="RU364060"/>
    </source>
</evidence>
<gene>
    <name evidence="8" type="ORF">SmJEL517_g01529</name>
</gene>
<evidence type="ECO:0000256" key="6">
    <source>
        <dbReference type="ARBA" id="ARBA00023242"/>
    </source>
</evidence>
<evidence type="ECO:0000256" key="4">
    <source>
        <dbReference type="ARBA" id="ARBA00023015"/>
    </source>
</evidence>
<dbReference type="STRING" id="1806994.A0A507CE51"/>
<comment type="similarity">
    <text evidence="2 7">Belongs to the Mediator complex subunit 7 family.</text>
</comment>
<sequence length="229" mass="26221">MAAQGDTRPVSAFPHPPPYYTYFTDANTAAVENGNQAPDVVRRFLTPPEPITGKYQIFGRWTDVQIQSTTLADRNIKQLYPDGPIDRRKELQSLNESLLANFVELLDVLVRHPKDYAVKVADIHTVLQNMHHLINDYRPHQARDTLQLMEERQIRRRKATTEEINRACDEVQTILDSCKSLLMVPAPMTVDTTIQSQPEQPQQQQQLNRSEQVQALLDAMKTIESMTQT</sequence>
<dbReference type="InterPro" id="IPR044888">
    <property type="entry name" value="Mediatior_Med7_sf"/>
</dbReference>
<evidence type="ECO:0000256" key="3">
    <source>
        <dbReference type="ARBA" id="ARBA00020631"/>
    </source>
</evidence>
<dbReference type="GO" id="GO:0003712">
    <property type="term" value="F:transcription coregulator activity"/>
    <property type="evidence" value="ECO:0007669"/>
    <property type="project" value="InterPro"/>
</dbReference>
<dbReference type="PANTHER" id="PTHR21428">
    <property type="entry name" value="MEDIATOR OF RNA POLYMERASE II TRANSCRIPTION SUBUNIT 7"/>
    <property type="match status" value="1"/>
</dbReference>
<dbReference type="SUPFAM" id="SSF140718">
    <property type="entry name" value="Mediator hinge subcomplex-like"/>
    <property type="match status" value="1"/>
</dbReference>
<dbReference type="InterPro" id="IPR037212">
    <property type="entry name" value="Med7/Med21-like"/>
</dbReference>
<keyword evidence="4 7" id="KW-0805">Transcription regulation</keyword>
<dbReference type="Proteomes" id="UP000319731">
    <property type="component" value="Unassembled WGS sequence"/>
</dbReference>
<comment type="subcellular location">
    <subcellularLocation>
        <location evidence="1 7">Nucleus</location>
    </subcellularLocation>
</comment>
<evidence type="ECO:0000256" key="1">
    <source>
        <dbReference type="ARBA" id="ARBA00004123"/>
    </source>
</evidence>
<dbReference type="Pfam" id="PF05983">
    <property type="entry name" value="Med7"/>
    <property type="match status" value="1"/>
</dbReference>
<accession>A0A507CE51</accession>
<evidence type="ECO:0000256" key="5">
    <source>
        <dbReference type="ARBA" id="ARBA00023163"/>
    </source>
</evidence>
<dbReference type="PANTHER" id="PTHR21428:SF11">
    <property type="entry name" value="MEDIATOR OF RNA POLYMERASE II TRANSCRIPTION SUBUNIT 7"/>
    <property type="match status" value="1"/>
</dbReference>
<keyword evidence="5 7" id="KW-0804">Transcription</keyword>
<evidence type="ECO:0000313" key="9">
    <source>
        <dbReference type="Proteomes" id="UP000319731"/>
    </source>
</evidence>
<dbReference type="GO" id="GO:0006357">
    <property type="term" value="P:regulation of transcription by RNA polymerase II"/>
    <property type="evidence" value="ECO:0007669"/>
    <property type="project" value="InterPro"/>
</dbReference>
<dbReference type="Gene3D" id="6.10.140.1520">
    <property type="match status" value="1"/>
</dbReference>
<dbReference type="OrthoDB" id="10253553at2759"/>
<evidence type="ECO:0000313" key="8">
    <source>
        <dbReference type="EMBL" id="TPX36204.1"/>
    </source>
</evidence>
<keyword evidence="6 7" id="KW-0539">Nucleus</keyword>
<evidence type="ECO:0000256" key="2">
    <source>
        <dbReference type="ARBA" id="ARBA00009994"/>
    </source>
</evidence>
<dbReference type="InterPro" id="IPR009244">
    <property type="entry name" value="Mediatior_Med7"/>
</dbReference>
<name>A0A507CE51_9FUNG</name>
<keyword evidence="7" id="KW-0010">Activator</keyword>
<comment type="function">
    <text evidence="7">Component of the Mediator complex, a coactivator involved in the regulated transcription of nearly all RNA polymerase II-dependent genes. Mediator functions as a bridge to convey information from gene-specific regulatory proteins to the basal RNA polymerase II transcription machinery.</text>
</comment>
<dbReference type="RefSeq" id="XP_031026517.1">
    <property type="nucleotide sequence ID" value="XM_031167457.1"/>
</dbReference>
<protein>
    <recommendedName>
        <fullName evidence="3 7">Mediator of RNA polymerase II transcription subunit 7</fullName>
    </recommendedName>
</protein>
<dbReference type="AlphaFoldDB" id="A0A507CE51"/>
<dbReference type="GeneID" id="42002754"/>
<reference evidence="8 9" key="1">
    <citation type="journal article" date="2019" name="Sci. Rep.">
        <title>Comparative genomics of chytrid fungi reveal insights into the obligate biotrophic and pathogenic lifestyle of Synchytrium endobioticum.</title>
        <authorList>
            <person name="van de Vossenberg B.T.L.H."/>
            <person name="Warris S."/>
            <person name="Nguyen H.D.T."/>
            <person name="van Gent-Pelzer M.P.E."/>
            <person name="Joly D.L."/>
            <person name="van de Geest H.C."/>
            <person name="Bonants P.J.M."/>
            <person name="Smith D.S."/>
            <person name="Levesque C.A."/>
            <person name="van der Lee T.A.J."/>
        </authorList>
    </citation>
    <scope>NUCLEOTIDE SEQUENCE [LARGE SCALE GENOMIC DNA]</scope>
    <source>
        <strain evidence="8 9">JEL517</strain>
    </source>
</reference>